<dbReference type="AlphaFoldDB" id="E8U809"/>
<name>E8U809_DEIML</name>
<accession>E8U809</accession>
<dbReference type="EMBL" id="CP002454">
    <property type="protein sequence ID" value="ADV67198.1"/>
    <property type="molecule type" value="Genomic_DNA"/>
</dbReference>
<dbReference type="InterPro" id="IPR050565">
    <property type="entry name" value="LYPA1-2/EST-like"/>
</dbReference>
<keyword evidence="5" id="KW-1185">Reference proteome</keyword>
<keyword evidence="2" id="KW-0378">Hydrolase</keyword>
<evidence type="ECO:0000256" key="2">
    <source>
        <dbReference type="ARBA" id="ARBA00022801"/>
    </source>
</evidence>
<gene>
    <name evidence="4" type="ordered locus">Deima_1549</name>
</gene>
<dbReference type="PANTHER" id="PTHR10655">
    <property type="entry name" value="LYSOPHOSPHOLIPASE-RELATED"/>
    <property type="match status" value="1"/>
</dbReference>
<evidence type="ECO:0000313" key="5">
    <source>
        <dbReference type="Proteomes" id="UP000008635"/>
    </source>
</evidence>
<reference evidence="4 5" key="1">
    <citation type="journal article" date="2011" name="Stand. Genomic Sci.">
        <title>Complete genome sequence of Deinococcus maricopensis type strain (LB-34).</title>
        <authorList>
            <person name="Pukall R."/>
            <person name="Zeytun A."/>
            <person name="Lucas S."/>
            <person name="Lapidus A."/>
            <person name="Hammon N."/>
            <person name="Deshpande S."/>
            <person name="Nolan M."/>
            <person name="Cheng J.F."/>
            <person name="Pitluck S."/>
            <person name="Liolios K."/>
            <person name="Pagani I."/>
            <person name="Mikhailova N."/>
            <person name="Ivanova N."/>
            <person name="Mavromatis K."/>
            <person name="Pati A."/>
            <person name="Tapia R."/>
            <person name="Han C."/>
            <person name="Goodwin L."/>
            <person name="Chen A."/>
            <person name="Palaniappan K."/>
            <person name="Land M."/>
            <person name="Hauser L."/>
            <person name="Chang Y.J."/>
            <person name="Jeffries C.D."/>
            <person name="Brambilla E.M."/>
            <person name="Rohde M."/>
            <person name="Goker M."/>
            <person name="Detter J.C."/>
            <person name="Woyke T."/>
            <person name="Bristow J."/>
            <person name="Eisen J.A."/>
            <person name="Markowitz V."/>
            <person name="Hugenholtz P."/>
            <person name="Kyrpides N.C."/>
            <person name="Klenk H.P."/>
        </authorList>
    </citation>
    <scope>NUCLEOTIDE SEQUENCE [LARGE SCALE GENOMIC DNA]</scope>
    <source>
        <strain evidence="5">DSM 21211 / LMG 22137 / NRRL B-23946 / LB-34</strain>
    </source>
</reference>
<evidence type="ECO:0000259" key="3">
    <source>
        <dbReference type="Pfam" id="PF02230"/>
    </source>
</evidence>
<reference evidence="5" key="2">
    <citation type="submission" date="2011-01" db="EMBL/GenBank/DDBJ databases">
        <title>The complete genome of Deinococcus maricopensis DSM 21211.</title>
        <authorList>
            <consortium name="US DOE Joint Genome Institute (JGI-PGF)"/>
            <person name="Lucas S."/>
            <person name="Copeland A."/>
            <person name="Lapidus A."/>
            <person name="Goodwin L."/>
            <person name="Pitluck S."/>
            <person name="Kyrpides N."/>
            <person name="Mavromatis K."/>
            <person name="Pagani I."/>
            <person name="Ivanova N."/>
            <person name="Ovchinnikova G."/>
            <person name="Zeytun A."/>
            <person name="Detter J.C."/>
            <person name="Han C."/>
            <person name="Land M."/>
            <person name="Hauser L."/>
            <person name="Markowitz V."/>
            <person name="Cheng J.-F."/>
            <person name="Hugenholtz P."/>
            <person name="Woyke T."/>
            <person name="Wu D."/>
            <person name="Pukall R."/>
            <person name="Gehrich-Schroeter G."/>
            <person name="Brambilla E."/>
            <person name="Klenk H.-P."/>
            <person name="Eisen J.A."/>
        </authorList>
    </citation>
    <scope>NUCLEOTIDE SEQUENCE [LARGE SCALE GENOMIC DNA]</scope>
    <source>
        <strain evidence="5">DSM 21211 / LMG 22137 / NRRL B-23946 / LB-34</strain>
    </source>
</reference>
<dbReference type="KEGG" id="dmr:Deima_1549"/>
<dbReference type="RefSeq" id="WP_013556703.1">
    <property type="nucleotide sequence ID" value="NC_014958.1"/>
</dbReference>
<sequence length="211" mass="22411">MTALPHAGGPTLTAGHDLHDARVACLMVHGRGGSAADLLTLADDLNLSAFAYVAPQADGHTWYPHSFLAPVAQNQPYLEGALARLETALTELAEAGIPAERVAVLGFSQGACLASEFVARRGGRFGALVLFSGGLITLDHTRTLSGTPVFIGNSDRDAHIPLARHEQTVEVLTRQGAQVDARIYPGMPHTIIRDELDAARNLLRDMTFGSL</sequence>
<proteinExistence type="inferred from homology"/>
<dbReference type="InterPro" id="IPR029058">
    <property type="entry name" value="AB_hydrolase_fold"/>
</dbReference>
<dbReference type="GO" id="GO:0016787">
    <property type="term" value="F:hydrolase activity"/>
    <property type="evidence" value="ECO:0007669"/>
    <property type="project" value="UniProtKB-KW"/>
</dbReference>
<dbReference type="Proteomes" id="UP000008635">
    <property type="component" value="Chromosome"/>
</dbReference>
<evidence type="ECO:0000313" key="4">
    <source>
        <dbReference type="EMBL" id="ADV67198.1"/>
    </source>
</evidence>
<dbReference type="SUPFAM" id="SSF53474">
    <property type="entry name" value="alpha/beta-Hydrolases"/>
    <property type="match status" value="1"/>
</dbReference>
<organism evidence="4 5">
    <name type="scientific">Deinococcus maricopensis (strain DSM 21211 / LMG 22137 / NRRL B-23946 / LB-34)</name>
    <dbReference type="NCBI Taxonomy" id="709986"/>
    <lineage>
        <taxon>Bacteria</taxon>
        <taxon>Thermotogati</taxon>
        <taxon>Deinococcota</taxon>
        <taxon>Deinococci</taxon>
        <taxon>Deinococcales</taxon>
        <taxon>Deinococcaceae</taxon>
        <taxon>Deinococcus</taxon>
    </lineage>
</organism>
<dbReference type="eggNOG" id="COG0400">
    <property type="taxonomic scope" value="Bacteria"/>
</dbReference>
<dbReference type="HOGENOM" id="CLU_049413_4_0_0"/>
<dbReference type="Gene3D" id="3.40.50.1820">
    <property type="entry name" value="alpha/beta hydrolase"/>
    <property type="match status" value="1"/>
</dbReference>
<dbReference type="STRING" id="709986.Deima_1549"/>
<protein>
    <submittedName>
        <fullName evidence="4">Phospholipase/Carboxylesterase</fullName>
    </submittedName>
</protein>
<comment type="similarity">
    <text evidence="1">Belongs to the AB hydrolase superfamily. AB hydrolase 2 family.</text>
</comment>
<evidence type="ECO:0000256" key="1">
    <source>
        <dbReference type="ARBA" id="ARBA00006499"/>
    </source>
</evidence>
<dbReference type="PANTHER" id="PTHR10655:SF17">
    <property type="entry name" value="LYSOPHOSPHOLIPASE-LIKE PROTEIN 1"/>
    <property type="match status" value="1"/>
</dbReference>
<feature type="domain" description="Phospholipase/carboxylesterase/thioesterase" evidence="3">
    <location>
        <begin position="27"/>
        <end position="204"/>
    </location>
</feature>
<dbReference type="InterPro" id="IPR003140">
    <property type="entry name" value="PLipase/COase/thioEstase"/>
</dbReference>
<dbReference type="Pfam" id="PF02230">
    <property type="entry name" value="Abhydrolase_2"/>
    <property type="match status" value="1"/>
</dbReference>